<keyword evidence="7" id="KW-0391">Immunity</keyword>
<dbReference type="InterPro" id="IPR013083">
    <property type="entry name" value="Znf_RING/FYVE/PHD"/>
</dbReference>
<keyword evidence="15" id="KW-1185">Reference proteome</keyword>
<keyword evidence="5 9" id="KW-0863">Zinc-finger</keyword>
<dbReference type="GO" id="GO:0031901">
    <property type="term" value="C:early endosome membrane"/>
    <property type="evidence" value="ECO:0007669"/>
    <property type="project" value="UniProtKB-SubCell"/>
</dbReference>
<feature type="domain" description="RING-type" evidence="12">
    <location>
        <begin position="70"/>
        <end position="117"/>
    </location>
</feature>
<dbReference type="InterPro" id="IPR001841">
    <property type="entry name" value="Znf_RING"/>
</dbReference>
<dbReference type="SUPFAM" id="SSF57850">
    <property type="entry name" value="RING/U-box"/>
    <property type="match status" value="1"/>
</dbReference>
<sequence length="271" mass="31488">MVDSLPNSTNIQNEQSLSDTDPLILNLNATNCSDNDKERNIVELKNDHVDEDVVKDDKSSISSLNNTLMCRICHCEETSEEYLISPCYCTGTLRFVHQSCLQQWLKSNGTKSCELCKFDFIMQTKIRPFKNWEKLDMNNIERRKILCSVAFHVIAISCVIWSLYVLIERTAEEIKSNNFDWAFWIKLIVVAIGFTGGCVFMYIQCKMYFQLCLRWRQYNRVIIIQPISDEALKNSRKKLNSQNSNSKNNLNKNKQKSDDSTEQHTVINLNE</sequence>
<keyword evidence="11" id="KW-0812">Transmembrane</keyword>
<dbReference type="PROSITE" id="PS51292">
    <property type="entry name" value="ZF_RING_CH"/>
    <property type="match status" value="1"/>
</dbReference>
<evidence type="ECO:0000259" key="13">
    <source>
        <dbReference type="PROSITE" id="PS51292"/>
    </source>
</evidence>
<evidence type="ECO:0000256" key="10">
    <source>
        <dbReference type="SAM" id="MobiDB-lite"/>
    </source>
</evidence>
<dbReference type="GO" id="GO:0008270">
    <property type="term" value="F:zinc ion binding"/>
    <property type="evidence" value="ECO:0007669"/>
    <property type="project" value="UniProtKB-KW"/>
</dbReference>
<evidence type="ECO:0000256" key="9">
    <source>
        <dbReference type="PROSITE-ProRule" id="PRU00175"/>
    </source>
</evidence>
<dbReference type="PROSITE" id="PS50089">
    <property type="entry name" value="ZF_RING_2"/>
    <property type="match status" value="1"/>
</dbReference>
<dbReference type="PANTHER" id="PTHR45981">
    <property type="entry name" value="LD02310P"/>
    <property type="match status" value="1"/>
</dbReference>
<evidence type="ECO:0000256" key="7">
    <source>
        <dbReference type="ARBA" id="ARBA00022859"/>
    </source>
</evidence>
<dbReference type="AlphaFoldDB" id="A0A813QXG1"/>
<feature type="transmembrane region" description="Helical" evidence="11">
    <location>
        <begin position="181"/>
        <end position="203"/>
    </location>
</feature>
<dbReference type="Gene3D" id="3.30.40.10">
    <property type="entry name" value="Zinc/RING finger domain, C3HC4 (zinc finger)"/>
    <property type="match status" value="1"/>
</dbReference>
<evidence type="ECO:0000313" key="14">
    <source>
        <dbReference type="EMBL" id="CAF0774798.1"/>
    </source>
</evidence>
<dbReference type="SMART" id="SM00744">
    <property type="entry name" value="RINGv"/>
    <property type="match status" value="1"/>
</dbReference>
<dbReference type="InterPro" id="IPR011016">
    <property type="entry name" value="Znf_RING-CH"/>
</dbReference>
<evidence type="ECO:0000256" key="2">
    <source>
        <dbReference type="ARBA" id="ARBA00004439"/>
    </source>
</evidence>
<dbReference type="Pfam" id="PF12906">
    <property type="entry name" value="RINGv"/>
    <property type="match status" value="1"/>
</dbReference>
<keyword evidence="8" id="KW-0968">Cytoplasmic vesicle</keyword>
<evidence type="ECO:0000256" key="5">
    <source>
        <dbReference type="ARBA" id="ARBA00022771"/>
    </source>
</evidence>
<evidence type="ECO:0000256" key="11">
    <source>
        <dbReference type="SAM" id="Phobius"/>
    </source>
</evidence>
<evidence type="ECO:0000256" key="1">
    <source>
        <dbReference type="ARBA" id="ARBA00004155"/>
    </source>
</evidence>
<comment type="caution">
    <text evidence="14">The sequence shown here is derived from an EMBL/GenBank/DDBJ whole genome shotgun (WGS) entry which is preliminary data.</text>
</comment>
<keyword evidence="4" id="KW-0479">Metal-binding</keyword>
<organism evidence="14 15">
    <name type="scientific">Brachionus calyciflorus</name>
    <dbReference type="NCBI Taxonomy" id="104777"/>
    <lineage>
        <taxon>Eukaryota</taxon>
        <taxon>Metazoa</taxon>
        <taxon>Spiralia</taxon>
        <taxon>Gnathifera</taxon>
        <taxon>Rotifera</taxon>
        <taxon>Eurotatoria</taxon>
        <taxon>Monogononta</taxon>
        <taxon>Pseudotrocha</taxon>
        <taxon>Ploima</taxon>
        <taxon>Brachionidae</taxon>
        <taxon>Brachionus</taxon>
    </lineage>
</organism>
<keyword evidence="11" id="KW-1133">Transmembrane helix</keyword>
<name>A0A813QXG1_9BILA</name>
<dbReference type="GO" id="GO:0005765">
    <property type="term" value="C:lysosomal membrane"/>
    <property type="evidence" value="ECO:0007669"/>
    <property type="project" value="UniProtKB-SubCell"/>
</dbReference>
<feature type="region of interest" description="Disordered" evidence="10">
    <location>
        <begin position="238"/>
        <end position="271"/>
    </location>
</feature>
<proteinExistence type="predicted"/>
<dbReference type="GO" id="GO:0002376">
    <property type="term" value="P:immune system process"/>
    <property type="evidence" value="ECO:0007669"/>
    <property type="project" value="UniProtKB-KW"/>
</dbReference>
<feature type="transmembrane region" description="Helical" evidence="11">
    <location>
        <begin position="145"/>
        <end position="166"/>
    </location>
</feature>
<comment type="subcellular location">
    <subcellularLocation>
        <location evidence="2">Cytoplasmic vesicle membrane</location>
        <topology evidence="2">Multi-pass membrane protein</topology>
    </subcellularLocation>
    <subcellularLocation>
        <location evidence="3">Early endosome membrane</location>
        <topology evidence="3">Multi-pass membrane protein</topology>
    </subcellularLocation>
    <subcellularLocation>
        <location evidence="1">Lysosome membrane</location>
        <topology evidence="1">Multi-pass membrane protein</topology>
    </subcellularLocation>
</comment>
<keyword evidence="6" id="KW-0862">Zinc</keyword>
<evidence type="ECO:0000313" key="15">
    <source>
        <dbReference type="Proteomes" id="UP000663879"/>
    </source>
</evidence>
<keyword evidence="11" id="KW-0472">Membrane</keyword>
<evidence type="ECO:0000256" key="6">
    <source>
        <dbReference type="ARBA" id="ARBA00022833"/>
    </source>
</evidence>
<protein>
    <submittedName>
        <fullName evidence="14">Uncharacterized protein</fullName>
    </submittedName>
</protein>
<reference evidence="14" key="1">
    <citation type="submission" date="2021-02" db="EMBL/GenBank/DDBJ databases">
        <authorList>
            <person name="Nowell W R."/>
        </authorList>
    </citation>
    <scope>NUCLEOTIDE SEQUENCE</scope>
    <source>
        <strain evidence="14">Ploen Becks lab</strain>
    </source>
</reference>
<feature type="compositionally biased region" description="Low complexity" evidence="10">
    <location>
        <begin position="240"/>
        <end position="252"/>
    </location>
</feature>
<accession>A0A813QXG1</accession>
<evidence type="ECO:0000256" key="4">
    <source>
        <dbReference type="ARBA" id="ARBA00022723"/>
    </source>
</evidence>
<dbReference type="Proteomes" id="UP000663879">
    <property type="component" value="Unassembled WGS sequence"/>
</dbReference>
<evidence type="ECO:0000256" key="8">
    <source>
        <dbReference type="ARBA" id="ARBA00023329"/>
    </source>
</evidence>
<dbReference type="OrthoDB" id="264354at2759"/>
<dbReference type="EMBL" id="CAJNOC010000546">
    <property type="protein sequence ID" value="CAF0774798.1"/>
    <property type="molecule type" value="Genomic_DNA"/>
</dbReference>
<evidence type="ECO:0000256" key="3">
    <source>
        <dbReference type="ARBA" id="ARBA00004520"/>
    </source>
</evidence>
<evidence type="ECO:0000259" key="12">
    <source>
        <dbReference type="PROSITE" id="PS50089"/>
    </source>
</evidence>
<feature type="domain" description="RING-CH-type" evidence="13">
    <location>
        <begin position="62"/>
        <end position="123"/>
    </location>
</feature>
<gene>
    <name evidence="14" type="ORF">OXX778_LOCUS5146</name>
</gene>